<sequence>MAHIWKFSPQSEELLQRCIAIAPPEDENNKWVRAFRKKTQIEIKPNSTSVDEKIESNSQLLTSEPEMVIDSDNYEQFFESLGMGSDLDIEFLQKECREHPKLLTLIAHRLPAPSLEKIADYVFFTKNTDDAFVKNFVKHSLPIILMKDYKRFYLDLIKLIMNKYSDIFTDLLEVIVKNENVSTNILSDLTTNINGGEKEVFLKALLKIEFASIDFIRHLQTINSFYATCEKNDNLQKYIFDCLYRSKELCKENNKYGKLLVSYLQNVKNMKSDAYQKEIQEIVEKHSSPFSKQCFLLFNQINRQDREL</sequence>
<accession>A0A8R2C7Q9</accession>
<protein>
    <submittedName>
        <fullName evidence="1">Uncharacterized protein</fullName>
    </submittedName>
</protein>
<dbReference type="EnsemblMetazoa" id="XM_012693090.3">
    <property type="protein sequence ID" value="XP_012548544.2"/>
    <property type="gene ID" value="LOC105842098"/>
</dbReference>
<evidence type="ECO:0000313" key="2">
    <source>
        <dbReference type="Proteomes" id="UP000005204"/>
    </source>
</evidence>
<dbReference type="AlphaFoldDB" id="A0A8R2C7Q9"/>
<dbReference type="Proteomes" id="UP000005204">
    <property type="component" value="Unassembled WGS sequence"/>
</dbReference>
<name>A0A8R2C7Q9_BOMMO</name>
<proteinExistence type="predicted"/>
<keyword evidence="2" id="KW-1185">Reference proteome</keyword>
<organism evidence="1 2">
    <name type="scientific">Bombyx mori</name>
    <name type="common">Silk moth</name>
    <dbReference type="NCBI Taxonomy" id="7091"/>
    <lineage>
        <taxon>Eukaryota</taxon>
        <taxon>Metazoa</taxon>
        <taxon>Ecdysozoa</taxon>
        <taxon>Arthropoda</taxon>
        <taxon>Hexapoda</taxon>
        <taxon>Insecta</taxon>
        <taxon>Pterygota</taxon>
        <taxon>Neoptera</taxon>
        <taxon>Endopterygota</taxon>
        <taxon>Lepidoptera</taxon>
        <taxon>Glossata</taxon>
        <taxon>Ditrysia</taxon>
        <taxon>Bombycoidea</taxon>
        <taxon>Bombycidae</taxon>
        <taxon>Bombycinae</taxon>
        <taxon>Bombyx</taxon>
    </lineage>
</organism>
<reference evidence="1" key="2">
    <citation type="submission" date="2022-06" db="UniProtKB">
        <authorList>
            <consortium name="EnsemblMetazoa"/>
        </authorList>
    </citation>
    <scope>IDENTIFICATION</scope>
    <source>
        <strain evidence="1">p50T (Dazao)</strain>
    </source>
</reference>
<evidence type="ECO:0000313" key="1">
    <source>
        <dbReference type="EnsemblMetazoa" id="XP_012548544.2"/>
    </source>
</evidence>
<reference evidence="2" key="1">
    <citation type="journal article" date="2008" name="Insect Biochem. Mol. Biol.">
        <title>The genome of a lepidopteran model insect, the silkworm Bombyx mori.</title>
        <authorList>
            <consortium name="International Silkworm Genome Consortium"/>
        </authorList>
    </citation>
    <scope>NUCLEOTIDE SEQUENCE [LARGE SCALE GENOMIC DNA]</scope>
    <source>
        <strain evidence="2">p50T</strain>
    </source>
</reference>